<sequence>MKSATYQEVLDLLLACGAVKTWSLIVTILGDLAAEKGARVSGPVITQLTEPMGMKPEALRVAIHRLKRDGWIVAERDGRQSLYGLTDHGRVLTLDAAARIYGADVPAPETWHVVIAQSSEALQALDFPDLLQIGTKAGLLPGGASNLPDSVLAWEARPGRVPGWVKAVLVPEELSASYAVLSRALDVALGMEPPAETLPRAVLRLLALHQWRRLVLRHSAAVDVLMGRDWAGAACRERVAALLQRLERPDVRHLAVLVQGGGQSAT</sequence>
<dbReference type="SUPFAM" id="SSF46785">
    <property type="entry name" value="Winged helix' DNA-binding domain"/>
    <property type="match status" value="1"/>
</dbReference>
<dbReference type="AlphaFoldDB" id="A0AAE3WCX7"/>
<dbReference type="Proteomes" id="UP001226762">
    <property type="component" value="Unassembled WGS sequence"/>
</dbReference>
<proteinExistence type="predicted"/>
<dbReference type="Pfam" id="PF07848">
    <property type="entry name" value="PaaX"/>
    <property type="match status" value="1"/>
</dbReference>
<dbReference type="Gene3D" id="1.10.10.10">
    <property type="entry name" value="Winged helix-like DNA-binding domain superfamily/Winged helix DNA-binding domain"/>
    <property type="match status" value="1"/>
</dbReference>
<dbReference type="InterPro" id="IPR036388">
    <property type="entry name" value="WH-like_DNA-bd_sf"/>
</dbReference>
<dbReference type="Gene3D" id="3.30.70.2670">
    <property type="match status" value="1"/>
</dbReference>
<evidence type="ECO:0000313" key="2">
    <source>
        <dbReference type="EMBL" id="MDQ2089323.1"/>
    </source>
</evidence>
<reference evidence="2" key="1">
    <citation type="submission" date="2022-07" db="EMBL/GenBank/DDBJ databases">
        <authorList>
            <person name="Otstavnykh N."/>
            <person name="Isaeva M."/>
            <person name="Bystritskaya E."/>
        </authorList>
    </citation>
    <scope>NUCLEOTIDE SEQUENCE</scope>
    <source>
        <strain evidence="2">KCTC 52189</strain>
    </source>
</reference>
<name>A0AAE3WCX7_9RHOB</name>
<dbReference type="GO" id="GO:0006351">
    <property type="term" value="P:DNA-templated transcription"/>
    <property type="evidence" value="ECO:0007669"/>
    <property type="project" value="InterPro"/>
</dbReference>
<reference evidence="2" key="2">
    <citation type="submission" date="2023-02" db="EMBL/GenBank/DDBJ databases">
        <title>'Rhodoalgimonas zhirmunskyi' gen. nov., isolated from a red alga.</title>
        <authorList>
            <person name="Nedashkovskaya O.I."/>
            <person name="Otstavnykh N.Y."/>
            <person name="Bystritskaya E.P."/>
            <person name="Balabanova L.A."/>
            <person name="Isaeva M.P."/>
        </authorList>
    </citation>
    <scope>NUCLEOTIDE SEQUENCE</scope>
    <source>
        <strain evidence="2">KCTC 52189</strain>
    </source>
</reference>
<keyword evidence="3" id="KW-1185">Reference proteome</keyword>
<gene>
    <name evidence="2" type="ORF">NO357_05355</name>
</gene>
<dbReference type="Gene3D" id="1.20.58.1460">
    <property type="match status" value="1"/>
</dbReference>
<evidence type="ECO:0000259" key="1">
    <source>
        <dbReference type="Pfam" id="PF07848"/>
    </source>
</evidence>
<feature type="domain" description="Transcriptional repressor PaaX-like N-terminal" evidence="1">
    <location>
        <begin position="21"/>
        <end position="89"/>
    </location>
</feature>
<organism evidence="2 3">
    <name type="scientific">Marimonas arenosa</name>
    <dbReference type="NCBI Taxonomy" id="1795305"/>
    <lineage>
        <taxon>Bacteria</taxon>
        <taxon>Pseudomonadati</taxon>
        <taxon>Pseudomonadota</taxon>
        <taxon>Alphaproteobacteria</taxon>
        <taxon>Rhodobacterales</taxon>
        <taxon>Paracoccaceae</taxon>
        <taxon>Marimonas</taxon>
    </lineage>
</organism>
<accession>A0AAE3WCX7</accession>
<dbReference type="PANTHER" id="PTHR30319">
    <property type="entry name" value="PHENYLACETIC ACID REGULATOR-RELATED TRANSCRIPTIONAL REPRESSOR"/>
    <property type="match status" value="1"/>
</dbReference>
<dbReference type="InterPro" id="IPR036390">
    <property type="entry name" value="WH_DNA-bd_sf"/>
</dbReference>
<protein>
    <submittedName>
        <fullName evidence="2">PaaX family transcriptional regulator</fullName>
    </submittedName>
</protein>
<evidence type="ECO:0000313" key="3">
    <source>
        <dbReference type="Proteomes" id="UP001226762"/>
    </source>
</evidence>
<dbReference type="InterPro" id="IPR012906">
    <property type="entry name" value="PaaX-like_N"/>
</dbReference>
<dbReference type="PANTHER" id="PTHR30319:SF1">
    <property type="entry name" value="TRANSCRIPTIONAL REPRESSOR PAAX"/>
    <property type="match status" value="1"/>
</dbReference>
<dbReference type="InterPro" id="IPR011965">
    <property type="entry name" value="PaaX_trns_reg"/>
</dbReference>
<dbReference type="EMBL" id="JANHAX010000001">
    <property type="protein sequence ID" value="MDQ2089323.1"/>
    <property type="molecule type" value="Genomic_DNA"/>
</dbReference>
<comment type="caution">
    <text evidence="2">The sequence shown here is derived from an EMBL/GenBank/DDBJ whole genome shotgun (WGS) entry which is preliminary data.</text>
</comment>
<dbReference type="PIRSF" id="PIRSF020623">
    <property type="entry name" value="PaaX"/>
    <property type="match status" value="1"/>
</dbReference>